<gene>
    <name evidence="2" type="ORF">HDF22_000408</name>
    <name evidence="1" type="ORF">HDF23_000102</name>
</gene>
<organism evidence="2 4">
    <name type="scientific">Mucilaginibacter lappiensis</name>
    <dbReference type="NCBI Taxonomy" id="354630"/>
    <lineage>
        <taxon>Bacteria</taxon>
        <taxon>Pseudomonadati</taxon>
        <taxon>Bacteroidota</taxon>
        <taxon>Sphingobacteriia</taxon>
        <taxon>Sphingobacteriales</taxon>
        <taxon>Sphingobacteriaceae</taxon>
        <taxon>Mucilaginibacter</taxon>
    </lineage>
</organism>
<name>A0A1N6Q2C1_9SPHI</name>
<evidence type="ECO:0000313" key="1">
    <source>
        <dbReference type="EMBL" id="MBB6107372.1"/>
    </source>
</evidence>
<sequence>MQELIQEVSEKTGISVDQAKGAIETVISHLKDKLPMGLGDKIESFVQGGSSSAEDIFGGLKDKLSGLF</sequence>
<dbReference type="Proteomes" id="UP000541583">
    <property type="component" value="Unassembled WGS sequence"/>
</dbReference>
<dbReference type="OrthoDB" id="1454374at2"/>
<evidence type="ECO:0000313" key="3">
    <source>
        <dbReference type="Proteomes" id="UP000541583"/>
    </source>
</evidence>
<dbReference type="RefSeq" id="WP_076370390.1">
    <property type="nucleotide sequence ID" value="NZ_FTMG01000001.1"/>
</dbReference>
<accession>A0A1N6Q2C1</accession>
<dbReference type="EMBL" id="JACHCB010000001">
    <property type="protein sequence ID" value="MBB6107372.1"/>
    <property type="molecule type" value="Genomic_DNA"/>
</dbReference>
<protein>
    <recommendedName>
        <fullName evidence="5">DUF2267 domain-containing protein</fullName>
    </recommendedName>
</protein>
<comment type="caution">
    <text evidence="2">The sequence shown here is derived from an EMBL/GenBank/DDBJ whole genome shotgun (WGS) entry which is preliminary data.</text>
</comment>
<dbReference type="EMBL" id="JACHCA010000001">
    <property type="protein sequence ID" value="MBB6126307.1"/>
    <property type="molecule type" value="Genomic_DNA"/>
</dbReference>
<evidence type="ECO:0000313" key="2">
    <source>
        <dbReference type="EMBL" id="MBB6126307.1"/>
    </source>
</evidence>
<dbReference type="Proteomes" id="UP000548326">
    <property type="component" value="Unassembled WGS sequence"/>
</dbReference>
<evidence type="ECO:0008006" key="5">
    <source>
        <dbReference type="Google" id="ProtNLM"/>
    </source>
</evidence>
<proteinExistence type="predicted"/>
<evidence type="ECO:0000313" key="4">
    <source>
        <dbReference type="Proteomes" id="UP000548326"/>
    </source>
</evidence>
<reference evidence="3 4" key="1">
    <citation type="submission" date="2020-08" db="EMBL/GenBank/DDBJ databases">
        <title>Genomic Encyclopedia of Type Strains, Phase IV (KMG-V): Genome sequencing to study the core and pangenomes of soil and plant-associated prokaryotes.</title>
        <authorList>
            <person name="Whitman W."/>
        </authorList>
    </citation>
    <scope>NUCLEOTIDE SEQUENCE [LARGE SCALE GENOMIC DNA]</scope>
    <source>
        <strain evidence="1 3">ANJLi2</strain>
        <strain evidence="2 4">MP601</strain>
    </source>
</reference>
<keyword evidence="3" id="KW-1185">Reference proteome</keyword>
<dbReference type="AlphaFoldDB" id="A0A1N6Q2C1"/>